<evidence type="ECO:0000256" key="1">
    <source>
        <dbReference type="SAM" id="MobiDB-lite"/>
    </source>
</evidence>
<feature type="region of interest" description="Disordered" evidence="1">
    <location>
        <begin position="1"/>
        <end position="50"/>
    </location>
</feature>
<organism evidence="2">
    <name type="scientific">freshwater metagenome</name>
    <dbReference type="NCBI Taxonomy" id="449393"/>
    <lineage>
        <taxon>unclassified sequences</taxon>
        <taxon>metagenomes</taxon>
        <taxon>ecological metagenomes</taxon>
    </lineage>
</organism>
<accession>A0A6J7E624</accession>
<feature type="compositionally biased region" description="Acidic residues" evidence="1">
    <location>
        <begin position="1"/>
        <end position="15"/>
    </location>
</feature>
<protein>
    <submittedName>
        <fullName evidence="2">Unannotated protein</fullName>
    </submittedName>
</protein>
<dbReference type="EMBL" id="CAFBLM010000061">
    <property type="protein sequence ID" value="CAB4878101.1"/>
    <property type="molecule type" value="Genomic_DNA"/>
</dbReference>
<gene>
    <name evidence="2" type="ORF">UFOPK3401_01202</name>
</gene>
<sequence length="93" mass="10415">MTSDLDAIDDYEPAESGDVVEPRQPTQGVGEVRYDQDPLDPQLAVPVDTGDPRVDEALKVLRELDQAYIAEHPRVFDQVHRALQDAMLTLDQD</sequence>
<proteinExistence type="predicted"/>
<name>A0A6J7E624_9ZZZZ</name>
<dbReference type="AlphaFoldDB" id="A0A6J7E624"/>
<reference evidence="2" key="1">
    <citation type="submission" date="2020-05" db="EMBL/GenBank/DDBJ databases">
        <authorList>
            <person name="Chiriac C."/>
            <person name="Salcher M."/>
            <person name="Ghai R."/>
            <person name="Kavagutti S V."/>
        </authorList>
    </citation>
    <scope>NUCLEOTIDE SEQUENCE</scope>
</reference>
<evidence type="ECO:0000313" key="2">
    <source>
        <dbReference type="EMBL" id="CAB4878101.1"/>
    </source>
</evidence>